<dbReference type="PROSITE" id="PS51362">
    <property type="entry name" value="TGF_BETA_2"/>
    <property type="match status" value="1"/>
</dbReference>
<dbReference type="InterPro" id="IPR029034">
    <property type="entry name" value="Cystine-knot_cytokine"/>
</dbReference>
<evidence type="ECO:0000313" key="10">
    <source>
        <dbReference type="EMBL" id="GFS15928.1"/>
    </source>
</evidence>
<evidence type="ECO:0000313" key="11">
    <source>
        <dbReference type="Proteomes" id="UP000762676"/>
    </source>
</evidence>
<dbReference type="PANTHER" id="PTHR11848:SF309">
    <property type="entry name" value="INHIBIN BETA CHAIN"/>
    <property type="match status" value="1"/>
</dbReference>
<evidence type="ECO:0000256" key="7">
    <source>
        <dbReference type="SAM" id="MobiDB-lite"/>
    </source>
</evidence>
<keyword evidence="5" id="KW-1015">Disulfide bond</keyword>
<evidence type="ECO:0000256" key="8">
    <source>
        <dbReference type="SAM" id="SignalP"/>
    </source>
</evidence>
<dbReference type="SUPFAM" id="SSF57501">
    <property type="entry name" value="Cystine-knot cytokines"/>
    <property type="match status" value="2"/>
</dbReference>
<keyword evidence="4 6" id="KW-0339">Growth factor</keyword>
<organism evidence="10 11">
    <name type="scientific">Elysia marginata</name>
    <dbReference type="NCBI Taxonomy" id="1093978"/>
    <lineage>
        <taxon>Eukaryota</taxon>
        <taxon>Metazoa</taxon>
        <taxon>Spiralia</taxon>
        <taxon>Lophotrochozoa</taxon>
        <taxon>Mollusca</taxon>
        <taxon>Gastropoda</taxon>
        <taxon>Heterobranchia</taxon>
        <taxon>Euthyneura</taxon>
        <taxon>Panpulmonata</taxon>
        <taxon>Sacoglossa</taxon>
        <taxon>Placobranchoidea</taxon>
        <taxon>Plakobranchidae</taxon>
        <taxon>Elysia</taxon>
    </lineage>
</organism>
<evidence type="ECO:0000256" key="6">
    <source>
        <dbReference type="RuleBase" id="RU000354"/>
    </source>
</evidence>
<reference evidence="10 11" key="1">
    <citation type="journal article" date="2021" name="Elife">
        <title>Chloroplast acquisition without the gene transfer in kleptoplastic sea slugs, Plakobranchus ocellatus.</title>
        <authorList>
            <person name="Maeda T."/>
            <person name="Takahashi S."/>
            <person name="Yoshida T."/>
            <person name="Shimamura S."/>
            <person name="Takaki Y."/>
            <person name="Nagai Y."/>
            <person name="Toyoda A."/>
            <person name="Suzuki Y."/>
            <person name="Arimoto A."/>
            <person name="Ishii H."/>
            <person name="Satoh N."/>
            <person name="Nishiyama T."/>
            <person name="Hasebe M."/>
            <person name="Maruyama T."/>
            <person name="Minagawa J."/>
            <person name="Obokata J."/>
            <person name="Shigenobu S."/>
        </authorList>
    </citation>
    <scope>NUCLEOTIDE SEQUENCE [LARGE SCALE GENOMIC DNA]</scope>
</reference>
<dbReference type="Pfam" id="PF00019">
    <property type="entry name" value="TGF_beta"/>
    <property type="match status" value="1"/>
</dbReference>
<dbReference type="InterPro" id="IPR015615">
    <property type="entry name" value="TGF-beta-rel"/>
</dbReference>
<evidence type="ECO:0000256" key="3">
    <source>
        <dbReference type="ARBA" id="ARBA00022525"/>
    </source>
</evidence>
<dbReference type="Proteomes" id="UP000762676">
    <property type="component" value="Unassembled WGS sequence"/>
</dbReference>
<name>A0AAV4J1X3_9GAST</name>
<protein>
    <submittedName>
        <fullName evidence="10">Inhibin beta chain</fullName>
    </submittedName>
</protein>
<feature type="domain" description="TGF-beta family profile" evidence="9">
    <location>
        <begin position="343"/>
        <end position="511"/>
    </location>
</feature>
<keyword evidence="8" id="KW-0732">Signal</keyword>
<evidence type="ECO:0000256" key="4">
    <source>
        <dbReference type="ARBA" id="ARBA00023030"/>
    </source>
</evidence>
<dbReference type="PANTHER" id="PTHR11848">
    <property type="entry name" value="TGF-BETA FAMILY"/>
    <property type="match status" value="1"/>
</dbReference>
<accession>A0AAV4J1X3</accession>
<keyword evidence="11" id="KW-1185">Reference proteome</keyword>
<feature type="chain" id="PRO_5043910042" evidence="8">
    <location>
        <begin position="26"/>
        <end position="512"/>
    </location>
</feature>
<proteinExistence type="inferred from homology"/>
<feature type="signal peptide" evidence="8">
    <location>
        <begin position="1"/>
        <end position="25"/>
    </location>
</feature>
<keyword evidence="3" id="KW-0964">Secreted</keyword>
<evidence type="ECO:0000259" key="9">
    <source>
        <dbReference type="PROSITE" id="PS51362"/>
    </source>
</evidence>
<gene>
    <name evidence="10" type="ORF">ElyMa_006782500</name>
</gene>
<evidence type="ECO:0000256" key="5">
    <source>
        <dbReference type="ARBA" id="ARBA00023157"/>
    </source>
</evidence>
<sequence length="512" mass="58895">MSSQLISHILASMTILMLTVPYHQSRRVGQNNRFFQAITRVINEEKIKQRIMRGLNLTNNQEALPGSPRDLPTRQGEMKTTADPMTSNNQHQTLTVYSRDSGTVNSNSFSFTLDSRVHFVAQNIQTAKLVLHLWDSRGNRKQRRRVRRRRFRRKLRKRACKDKEVNSALAKSQKRFKDEVNTQNHMFLASLSNHRLDKVNDTTENQEASAYRMRLSRKCNKRNKEGGRKKKTPVKIVVRSLLTGTKWKRRIAMRKTKVHRFGKTTLNLRLPQDVIKDAMQTADNTLKLQISCKRCGRHVHLDRVMTATLDNKHTKDPMKMWLNPYRPYLFIQYRKINTEHKQRRKRALQMQCFNNADSFQTPRGESVTSGCCSQRLWVTFEELGLKDLILYPDGFSTEVCSGTCVAAGASPSAFSEESTLLSNEQPASPLPENSSNSSLSGDIYPQRNNIDWAPNPAASLKPGESQLVERRQPHCAPLYKRPLLLWYIEPSSNDIVAKEIPDLIHESCGCLY</sequence>
<comment type="subcellular location">
    <subcellularLocation>
        <location evidence="1">Secreted</location>
    </subcellularLocation>
</comment>
<dbReference type="InterPro" id="IPR001839">
    <property type="entry name" value="TGF-b_C"/>
</dbReference>
<comment type="similarity">
    <text evidence="2 6">Belongs to the TGF-beta family.</text>
</comment>
<evidence type="ECO:0000256" key="2">
    <source>
        <dbReference type="ARBA" id="ARBA00006656"/>
    </source>
</evidence>
<dbReference type="EMBL" id="BMAT01013597">
    <property type="protein sequence ID" value="GFS15928.1"/>
    <property type="molecule type" value="Genomic_DNA"/>
</dbReference>
<dbReference type="Gene3D" id="2.10.90.10">
    <property type="entry name" value="Cystine-knot cytokines"/>
    <property type="match status" value="1"/>
</dbReference>
<dbReference type="PROSITE" id="PS00250">
    <property type="entry name" value="TGF_BETA_1"/>
    <property type="match status" value="1"/>
</dbReference>
<feature type="region of interest" description="Disordered" evidence="7">
    <location>
        <begin position="416"/>
        <end position="440"/>
    </location>
</feature>
<feature type="compositionally biased region" description="Polar residues" evidence="7">
    <location>
        <begin position="416"/>
        <end position="426"/>
    </location>
</feature>
<comment type="caution">
    <text evidence="10">The sequence shown here is derived from an EMBL/GenBank/DDBJ whole genome shotgun (WGS) entry which is preliminary data.</text>
</comment>
<dbReference type="InterPro" id="IPR017948">
    <property type="entry name" value="TGFb_CS"/>
</dbReference>
<dbReference type="SMART" id="SM00204">
    <property type="entry name" value="TGFB"/>
    <property type="match status" value="1"/>
</dbReference>
<feature type="region of interest" description="Disordered" evidence="7">
    <location>
        <begin position="59"/>
        <end position="88"/>
    </location>
</feature>
<dbReference type="GO" id="GO:0005615">
    <property type="term" value="C:extracellular space"/>
    <property type="evidence" value="ECO:0007669"/>
    <property type="project" value="TreeGrafter"/>
</dbReference>
<dbReference type="GO" id="GO:0008083">
    <property type="term" value="F:growth factor activity"/>
    <property type="evidence" value="ECO:0007669"/>
    <property type="project" value="UniProtKB-KW"/>
</dbReference>
<feature type="compositionally biased region" description="Low complexity" evidence="7">
    <location>
        <begin position="430"/>
        <end position="440"/>
    </location>
</feature>
<evidence type="ECO:0000256" key="1">
    <source>
        <dbReference type="ARBA" id="ARBA00004613"/>
    </source>
</evidence>
<dbReference type="GO" id="GO:0005125">
    <property type="term" value="F:cytokine activity"/>
    <property type="evidence" value="ECO:0007669"/>
    <property type="project" value="TreeGrafter"/>
</dbReference>
<dbReference type="AlphaFoldDB" id="A0AAV4J1X3"/>